<dbReference type="AlphaFoldDB" id="A0A5S9QY76"/>
<proteinExistence type="predicted"/>
<feature type="chain" id="PRO_5024819698" description="DUF1223 domain-containing protein" evidence="1">
    <location>
        <begin position="30"/>
        <end position="257"/>
    </location>
</feature>
<evidence type="ECO:0000313" key="3">
    <source>
        <dbReference type="Proteomes" id="UP000441399"/>
    </source>
</evidence>
<feature type="signal peptide" evidence="1">
    <location>
        <begin position="1"/>
        <end position="29"/>
    </location>
</feature>
<evidence type="ECO:0000313" key="2">
    <source>
        <dbReference type="EMBL" id="CAA0123870.1"/>
    </source>
</evidence>
<protein>
    <recommendedName>
        <fullName evidence="4">DUF1223 domain-containing protein</fullName>
    </recommendedName>
</protein>
<dbReference type="SUPFAM" id="SSF52833">
    <property type="entry name" value="Thioredoxin-like"/>
    <property type="match status" value="1"/>
</dbReference>
<dbReference type="PANTHER" id="PTHR36057:SF1">
    <property type="entry name" value="LIPOPROTEIN LIPID ATTACHMENT SITE-LIKE PROTEIN, PUTATIVE (DUF1223)-RELATED"/>
    <property type="match status" value="1"/>
</dbReference>
<dbReference type="PANTHER" id="PTHR36057">
    <property type="match status" value="1"/>
</dbReference>
<reference evidence="2 3" key="1">
    <citation type="submission" date="2019-11" db="EMBL/GenBank/DDBJ databases">
        <authorList>
            <person name="Holert J."/>
        </authorList>
    </citation>
    <scope>NUCLEOTIDE SEQUENCE [LARGE SCALE GENOMIC DNA]</scope>
    <source>
        <strain evidence="2">SB11_3</strain>
    </source>
</reference>
<accession>A0A5S9QY76</accession>
<evidence type="ECO:0000256" key="1">
    <source>
        <dbReference type="SAM" id="SignalP"/>
    </source>
</evidence>
<name>A0A5S9QY76_9GAMM</name>
<organism evidence="2 3">
    <name type="scientific">BD1-7 clade bacterium</name>
    <dbReference type="NCBI Taxonomy" id="2029982"/>
    <lineage>
        <taxon>Bacteria</taxon>
        <taxon>Pseudomonadati</taxon>
        <taxon>Pseudomonadota</taxon>
        <taxon>Gammaproteobacteria</taxon>
        <taxon>Cellvibrionales</taxon>
        <taxon>Spongiibacteraceae</taxon>
        <taxon>BD1-7 clade</taxon>
    </lineage>
</organism>
<dbReference type="InterPro" id="IPR010634">
    <property type="entry name" value="DUF1223"/>
</dbReference>
<dbReference type="InterPro" id="IPR036249">
    <property type="entry name" value="Thioredoxin-like_sf"/>
</dbReference>
<dbReference type="Proteomes" id="UP000441399">
    <property type="component" value="Unassembled WGS sequence"/>
</dbReference>
<keyword evidence="3" id="KW-1185">Reference proteome</keyword>
<dbReference type="EMBL" id="CACSIO010000056">
    <property type="protein sequence ID" value="CAA0123870.1"/>
    <property type="molecule type" value="Genomic_DNA"/>
</dbReference>
<gene>
    <name evidence="2" type="ORF">OPDIPICF_02896</name>
</gene>
<sequence length="257" mass="29404">MEFLSRTLRRLRLSMLMAAAVPLSVQLHAETFTSEASQAELVELYTSQGCSSCPPAEAWLSRWKDNPELWKKVVPVAWHVTYWNYLGWPDDFSQSRYDKRQQYYKQLGYSRSVYTPEFIVNGREWRGWFQREALPVSEKSVGILTATTDNGRFKVDFVPQDTDADDYRLYVAVMGQDIVSDVKRGENAGKQLKHDFVVLDYKMFAPLKHSPINGKYLWQGDLTTMKNAADNKAIAFWVTRGTDPTPVQATGGVLDVN</sequence>
<keyword evidence="1" id="KW-0732">Signal</keyword>
<dbReference type="Pfam" id="PF06764">
    <property type="entry name" value="DUF1223"/>
    <property type="match status" value="1"/>
</dbReference>
<evidence type="ECO:0008006" key="4">
    <source>
        <dbReference type="Google" id="ProtNLM"/>
    </source>
</evidence>